<accession>A0ABP0JPA9</accession>
<dbReference type="PROSITE" id="PS50076">
    <property type="entry name" value="DNAJ_2"/>
    <property type="match status" value="1"/>
</dbReference>
<feature type="domain" description="J" evidence="2">
    <location>
        <begin position="85"/>
        <end position="151"/>
    </location>
</feature>
<feature type="region of interest" description="Disordered" evidence="1">
    <location>
        <begin position="1003"/>
        <end position="1102"/>
    </location>
</feature>
<gene>
    <name evidence="3" type="ORF">CCMP2556_LOCUS12293</name>
</gene>
<dbReference type="EMBL" id="CAXAMN010005947">
    <property type="protein sequence ID" value="CAK9015937.1"/>
    <property type="molecule type" value="Genomic_DNA"/>
</dbReference>
<keyword evidence="4" id="KW-1185">Reference proteome</keyword>
<dbReference type="SUPFAM" id="SSF46565">
    <property type="entry name" value="Chaperone J-domain"/>
    <property type="match status" value="1"/>
</dbReference>
<dbReference type="InterPro" id="IPR050817">
    <property type="entry name" value="DjlA_DnaK_co-chaperone"/>
</dbReference>
<dbReference type="PANTHER" id="PTHR24074">
    <property type="entry name" value="CO-CHAPERONE PROTEIN DJLA"/>
    <property type="match status" value="1"/>
</dbReference>
<dbReference type="InterPro" id="IPR001623">
    <property type="entry name" value="DnaJ_domain"/>
</dbReference>
<feature type="region of interest" description="Disordered" evidence="1">
    <location>
        <begin position="413"/>
        <end position="443"/>
    </location>
</feature>
<organism evidence="3 4">
    <name type="scientific">Durusdinium trenchii</name>
    <dbReference type="NCBI Taxonomy" id="1381693"/>
    <lineage>
        <taxon>Eukaryota</taxon>
        <taxon>Sar</taxon>
        <taxon>Alveolata</taxon>
        <taxon>Dinophyceae</taxon>
        <taxon>Suessiales</taxon>
        <taxon>Symbiodiniaceae</taxon>
        <taxon>Durusdinium</taxon>
    </lineage>
</organism>
<name>A0ABP0JPA9_9DINO</name>
<evidence type="ECO:0000259" key="2">
    <source>
        <dbReference type="PROSITE" id="PS50076"/>
    </source>
</evidence>
<dbReference type="SMART" id="SM00271">
    <property type="entry name" value="DnaJ"/>
    <property type="match status" value="1"/>
</dbReference>
<dbReference type="CDD" id="cd06257">
    <property type="entry name" value="DnaJ"/>
    <property type="match status" value="1"/>
</dbReference>
<feature type="region of interest" description="Disordered" evidence="1">
    <location>
        <begin position="65"/>
        <end position="86"/>
    </location>
</feature>
<dbReference type="Gene3D" id="1.10.287.110">
    <property type="entry name" value="DnaJ domain"/>
    <property type="match status" value="1"/>
</dbReference>
<feature type="compositionally biased region" description="Basic residues" evidence="1">
    <location>
        <begin position="959"/>
        <end position="974"/>
    </location>
</feature>
<reference evidence="3 4" key="1">
    <citation type="submission" date="2024-02" db="EMBL/GenBank/DDBJ databases">
        <authorList>
            <person name="Chen Y."/>
            <person name="Shah S."/>
            <person name="Dougan E. K."/>
            <person name="Thang M."/>
            <person name="Chan C."/>
        </authorList>
    </citation>
    <scope>NUCLEOTIDE SEQUENCE [LARGE SCALE GENOMIC DNA]</scope>
</reference>
<feature type="region of interest" description="Disordered" evidence="1">
    <location>
        <begin position="16"/>
        <end position="43"/>
    </location>
</feature>
<sequence length="1102" mass="119879">MVREIKDRSLLQLLFQKAGDEKPEEPEPVPVPGVARAGMPLDIPGMPPRTVDVLLEIRARAAEKANARKGIAPKPPPKPANEPPNHYEVLGIDLRADDAAIKKGYRKLVLQWHPDKHPADRAEAEVKIRQINLAYETISNPLKRQSYDQMLQAIERKRLNIRLETQFIKPRMSIPKEFMLCPLGHSDKFVRIVDNQLLVQSRDDALGIAFQEFFQAAKFSLWWLPEVNNMCRLRARETAGQGMEGGINVSFQFEAGQEEDDTVESACELSEDQDMKRCNLIVSASPFSQGAYRFEGAFWPGRYMSFRGPDQLRMAGKVDESLDVADFLLVDFSAAYKFMTTSEVLKGAVEGQSGAQGGYVKLGDLRADLSVRLYFQQMLGSAVWNNKDFETFFEGHYEEWDFDAKKSRVRMRPDGPLMRQAPQPVTTNGERSPVSEREPSGLAEKLSNTHSQMATVKLLLDANGDDLARLSHAAAVPVLSRLAEKVTNQAPDKIRDVTAARRRFLITLPVLLGDTVFSKKERRREAALPLATLLSMQKDVASIGKADAVKELAAACQGAVESISELIGSRVRHAPEEVSLDMLPELLSLPLNWRVAAEPLADALAPLLKSQKPGVLLQPLRAAAKLPKSARPIVEALAGVEMRGITYAEGSMAAEILLALAENNCEIATVASKLRPPLLQRLPLPDLVSIVAALGEQGLKDELLRPPLQAKVAVAGPGLAAVPPSRLLRLATASTRSPCIAETALGPVAGAAAQSLESWTAEDVAELMLVVATSGAAESPGAKRLFGRVTEVLTPRLTALSATVLLKVVVAAGAAAAHCRELLEAAAHKAVLKGADMKPEQVMLLTQGVLPLGGAHPVVARLLNFWAQLLAGPEKASVLPADDIAQLAMLLSMVAPDQGLIFHVIGLRLQEAGSSLTEAGFASIDAAFPDGAGPNFPGKEQLLSSMKDLKAKLAESSKSKAKLVPRRDRSRSRSRSPLDREDFTLSMPVTALKTEQLKACDGSDSVVGTMSWPMAGRSSRSNSKESLQKRRDQFRRDSRPLVLDNLGEDRRSSKETSSTTSSCFSQLFPNIPDPESRRHLRGLSLHPAANSDLAESYASDLG</sequence>
<feature type="compositionally biased region" description="Basic and acidic residues" evidence="1">
    <location>
        <begin position="1022"/>
        <end position="1039"/>
    </location>
</feature>
<protein>
    <recommendedName>
        <fullName evidence="2">J domain-containing protein</fullName>
    </recommendedName>
</protein>
<dbReference type="Proteomes" id="UP001642484">
    <property type="component" value="Unassembled WGS sequence"/>
</dbReference>
<dbReference type="PRINTS" id="PR00625">
    <property type="entry name" value="JDOMAIN"/>
</dbReference>
<feature type="compositionally biased region" description="Low complexity" evidence="1">
    <location>
        <begin position="1055"/>
        <end position="1065"/>
    </location>
</feature>
<evidence type="ECO:0000256" key="1">
    <source>
        <dbReference type="SAM" id="MobiDB-lite"/>
    </source>
</evidence>
<evidence type="ECO:0000313" key="4">
    <source>
        <dbReference type="Proteomes" id="UP001642484"/>
    </source>
</evidence>
<feature type="region of interest" description="Disordered" evidence="1">
    <location>
        <begin position="954"/>
        <end position="982"/>
    </location>
</feature>
<dbReference type="InterPro" id="IPR036869">
    <property type="entry name" value="J_dom_sf"/>
</dbReference>
<feature type="compositionally biased region" description="Pro residues" evidence="1">
    <location>
        <begin position="73"/>
        <end position="82"/>
    </location>
</feature>
<proteinExistence type="predicted"/>
<comment type="caution">
    <text evidence="3">The sequence shown here is derived from an EMBL/GenBank/DDBJ whole genome shotgun (WGS) entry which is preliminary data.</text>
</comment>
<dbReference type="Pfam" id="PF00226">
    <property type="entry name" value="DnaJ"/>
    <property type="match status" value="1"/>
</dbReference>
<evidence type="ECO:0000313" key="3">
    <source>
        <dbReference type="EMBL" id="CAK9015937.1"/>
    </source>
</evidence>